<dbReference type="Gene3D" id="1.25.40.10">
    <property type="entry name" value="Tetratricopeptide repeat domain"/>
    <property type="match status" value="2"/>
</dbReference>
<dbReference type="InterPro" id="IPR027417">
    <property type="entry name" value="P-loop_NTPase"/>
</dbReference>
<dbReference type="RefSeq" id="WP_192782818.1">
    <property type="nucleotide sequence ID" value="NZ_JADBEG010000001.1"/>
</dbReference>
<gene>
    <name evidence="3" type="ORF">H4696_008377</name>
</gene>
<dbReference type="PANTHER" id="PTHR46082:SF6">
    <property type="entry name" value="AAA+ ATPASE DOMAIN-CONTAINING PROTEIN-RELATED"/>
    <property type="match status" value="1"/>
</dbReference>
<proteinExistence type="predicted"/>
<reference evidence="3 4" key="1">
    <citation type="submission" date="2020-10" db="EMBL/GenBank/DDBJ databases">
        <title>Sequencing the genomes of 1000 actinobacteria strains.</title>
        <authorList>
            <person name="Klenk H.-P."/>
        </authorList>
    </citation>
    <scope>NUCLEOTIDE SEQUENCE [LARGE SCALE GENOMIC DNA]</scope>
    <source>
        <strain evidence="3 4">DSM 44653</strain>
    </source>
</reference>
<dbReference type="Pfam" id="PF00931">
    <property type="entry name" value="NB-ARC"/>
    <property type="match status" value="1"/>
</dbReference>
<feature type="domain" description="DUF4062" evidence="2">
    <location>
        <begin position="9"/>
        <end position="97"/>
    </location>
</feature>
<keyword evidence="4" id="KW-1185">Reference proteome</keyword>
<dbReference type="InterPro" id="IPR011990">
    <property type="entry name" value="TPR-like_helical_dom_sf"/>
</dbReference>
<dbReference type="InterPro" id="IPR002182">
    <property type="entry name" value="NB-ARC"/>
</dbReference>
<dbReference type="InterPro" id="IPR053137">
    <property type="entry name" value="NLR-like"/>
</dbReference>
<dbReference type="Gene3D" id="3.40.50.300">
    <property type="entry name" value="P-loop containing nucleotide triphosphate hydrolases"/>
    <property type="match status" value="1"/>
</dbReference>
<dbReference type="Pfam" id="PF13271">
    <property type="entry name" value="DUF4062"/>
    <property type="match status" value="1"/>
</dbReference>
<evidence type="ECO:0008006" key="5">
    <source>
        <dbReference type="Google" id="ProtNLM"/>
    </source>
</evidence>
<dbReference type="SUPFAM" id="SSF48452">
    <property type="entry name" value="TPR-like"/>
    <property type="match status" value="3"/>
</dbReference>
<dbReference type="Pfam" id="PF13374">
    <property type="entry name" value="TPR_10"/>
    <property type="match status" value="2"/>
</dbReference>
<protein>
    <recommendedName>
        <fullName evidence="5">Tetratricopeptide repeat protein</fullName>
    </recommendedName>
</protein>
<accession>A0ABR9IE99</accession>
<name>A0ABR9IE99_9PSEU</name>
<dbReference type="SUPFAM" id="SSF52540">
    <property type="entry name" value="P-loop containing nucleoside triphosphate hydrolases"/>
    <property type="match status" value="1"/>
</dbReference>
<dbReference type="PANTHER" id="PTHR46082">
    <property type="entry name" value="ATP/GTP-BINDING PROTEIN-RELATED"/>
    <property type="match status" value="1"/>
</dbReference>
<organism evidence="3 4">
    <name type="scientific">Amycolatopsis lexingtonensis</name>
    <dbReference type="NCBI Taxonomy" id="218822"/>
    <lineage>
        <taxon>Bacteria</taxon>
        <taxon>Bacillati</taxon>
        <taxon>Actinomycetota</taxon>
        <taxon>Actinomycetes</taxon>
        <taxon>Pseudonocardiales</taxon>
        <taxon>Pseudonocardiaceae</taxon>
        <taxon>Amycolatopsis</taxon>
    </lineage>
</organism>
<evidence type="ECO:0000313" key="4">
    <source>
        <dbReference type="Proteomes" id="UP000631670"/>
    </source>
</evidence>
<evidence type="ECO:0000259" key="1">
    <source>
        <dbReference type="Pfam" id="PF00931"/>
    </source>
</evidence>
<dbReference type="NCBIfam" id="NF040586">
    <property type="entry name" value="FxSxx_TPR"/>
    <property type="match status" value="1"/>
</dbReference>
<evidence type="ECO:0000313" key="3">
    <source>
        <dbReference type="EMBL" id="MBE1501277.1"/>
    </source>
</evidence>
<sequence length="889" mass="98202">MAGEEQARRVFLSHTSELGEWPKPRSFVAAAKEAVAAAGDAVVDMSSFTARDATPEQLDREMLAEADVYVLIAGFRYGMPVRDRPEVSYTEQEFQIASAAGMERLVFVLAEDTEGPPALIRDLKYGPRQEAFRQRLHDSGLTVTKVSSPGQLETKLLQALTRVARPRQQSMPAGRISNIPARSVTFTGRDELLAGLRTALCSGRPAVVQALNGMGGVGKTTTAIEYAHRHAGDYDLAWWVPSEDPNLVAGHLVDLAQALDLATEQDSPAVALARLRGALESRGRWLVVFDNAEDPAALRPLLPGGDGHVIITSRNPDWDDVGAALPVREFTRPESVQLLQARCARLSDTDADRIADTLGDLPLAVDQASRLLAATGWTADTYLDLHAQRAHELMARHEKGSSYPVSVAAAWTMSFDQLADENPAALHTLTLVAWLAPEQVPLTLLTHQAGEAARDPLAFAEITTALRSRGMAEVTTTTIQLHRVPAALLRARTRHDGDDPDASWPAIAVRLLYDGVPDDPWNNPSSWPQWQALLPHLLTVCEPERAPHRLTAEIRHLLNYAGLYLQARGNARAALPLQERAYTLARDAYGDDHPHTLTSANSLAMALSMLSEHRQRARELNEDTLTRYKRILGEDHPDTLNSANNLAAKLSLLGEYRQARELDEDILARRKRILGEDHPDTLNSTNNLANDLTNLGEHQRARELDEDILARRKRILGEDHPDTLTSTNSLAVDLGDLGEHQQARELHEHALAHRKRILGDDHPDTLNSANNLAITLSDLGEYQQARELNEDTLARRTRILGENHPDTLTSTNNLAITLSDLGEHQQARELNEDTLARRTRILGENHPDTLTSAHNLAITLSRLGEHRRARELDEDTRARRERVLGDNSP</sequence>
<dbReference type="Pfam" id="PF13424">
    <property type="entry name" value="TPR_12"/>
    <property type="match status" value="3"/>
</dbReference>
<dbReference type="InterPro" id="IPR025139">
    <property type="entry name" value="DUF4062"/>
</dbReference>
<dbReference type="Proteomes" id="UP000631670">
    <property type="component" value="Unassembled WGS sequence"/>
</dbReference>
<evidence type="ECO:0000259" key="2">
    <source>
        <dbReference type="Pfam" id="PF13271"/>
    </source>
</evidence>
<comment type="caution">
    <text evidence="3">The sequence shown here is derived from an EMBL/GenBank/DDBJ whole genome shotgun (WGS) entry which is preliminary data.</text>
</comment>
<feature type="domain" description="NB-ARC" evidence="1">
    <location>
        <begin position="200"/>
        <end position="317"/>
    </location>
</feature>
<dbReference type="EMBL" id="JADBEG010000001">
    <property type="protein sequence ID" value="MBE1501277.1"/>
    <property type="molecule type" value="Genomic_DNA"/>
</dbReference>